<evidence type="ECO:0000256" key="5">
    <source>
        <dbReference type="ARBA" id="ARBA00022842"/>
    </source>
</evidence>
<feature type="transmembrane region" description="Helical" evidence="9">
    <location>
        <begin position="135"/>
        <end position="157"/>
    </location>
</feature>
<comment type="subcellular location">
    <subcellularLocation>
        <location evidence="1">Membrane</location>
        <topology evidence="1">Multi-pass membrane protein</topology>
    </subcellularLocation>
</comment>
<evidence type="ECO:0000256" key="2">
    <source>
        <dbReference type="ARBA" id="ARBA00009749"/>
    </source>
</evidence>
<comment type="caution">
    <text evidence="11">The sequence shown here is derived from an EMBL/GenBank/DDBJ whole genome shotgun (WGS) entry which is preliminary data.</text>
</comment>
<comment type="similarity">
    <text evidence="2">Belongs to the SLC41A transporter family.</text>
</comment>
<evidence type="ECO:0000256" key="1">
    <source>
        <dbReference type="ARBA" id="ARBA00004141"/>
    </source>
</evidence>
<feature type="domain" description="SLC41A/MgtE integral membrane" evidence="10">
    <location>
        <begin position="57"/>
        <end position="188"/>
    </location>
</feature>
<dbReference type="SUPFAM" id="SSF161093">
    <property type="entry name" value="MgtE membrane domain-like"/>
    <property type="match status" value="2"/>
</dbReference>
<reference evidence="12" key="1">
    <citation type="submission" date="2017-01" db="EMBL/GenBank/DDBJ databases">
        <title>Novel pathways for hydrocarbon cycling and metabolic interdependencies in hydrothermal sediment communities.</title>
        <authorList>
            <person name="Dombrowski N."/>
            <person name="Seitz K."/>
            <person name="Teske A."/>
            <person name="Baker B."/>
        </authorList>
    </citation>
    <scope>NUCLEOTIDE SEQUENCE [LARGE SCALE GENOMIC DNA]</scope>
</reference>
<sequence>MRRKKRRRRRKQKILSKVIREAGPLLLLTIFGSAFAGSVLGKMEGVLLIIPGVMVLVPAILDLRGDVGISFGSRLSTMLHLGLIRPSFKMSPILFNNIFSALSLSFSFSAFFGILAHLLCLLLHLPSAGIVKLTLIGFISGGISSIVMIPFTLFLSIFAFRRSIDPDDIISPAIAVLGDGVAMLSLFFAASVVQKLNLPDLSLLIISLLVIKESFPTRYRFSRIFFQSSPIIIICGVLGIFAGLFLHSHESTFGAAPYLLVLLPQLISKGGSIGCISGMRLTSGIYIGYTRPFHWNSYVWKNLLAAFILSLILIIPIAVISHFSARLLHIGQSNFLFLLMLTGLNLIPLSFGTSVISFVIASLSKRIHLDPSNVVAPLITSIGDISGIFLFLLTLRLLV</sequence>
<dbReference type="EMBL" id="MUKB01000036">
    <property type="protein sequence ID" value="OPX18141.1"/>
    <property type="molecule type" value="Genomic_DNA"/>
</dbReference>
<feature type="transmembrane region" description="Helical" evidence="9">
    <location>
        <begin position="303"/>
        <end position="323"/>
    </location>
</feature>
<gene>
    <name evidence="11" type="ORF">BXT86_02770</name>
</gene>
<dbReference type="GO" id="GO:0008324">
    <property type="term" value="F:monoatomic cation transmembrane transporter activity"/>
    <property type="evidence" value="ECO:0007669"/>
    <property type="project" value="InterPro"/>
</dbReference>
<feature type="transmembrane region" description="Helical" evidence="9">
    <location>
        <begin position="93"/>
        <end position="115"/>
    </location>
</feature>
<feature type="transmembrane region" description="Helical" evidence="9">
    <location>
        <begin position="375"/>
        <end position="398"/>
    </location>
</feature>
<evidence type="ECO:0000256" key="4">
    <source>
        <dbReference type="ARBA" id="ARBA00022692"/>
    </source>
</evidence>
<dbReference type="AlphaFoldDB" id="A0A1V4QGK5"/>
<evidence type="ECO:0000256" key="6">
    <source>
        <dbReference type="ARBA" id="ARBA00022989"/>
    </source>
</evidence>
<dbReference type="Gene3D" id="1.10.357.20">
    <property type="entry name" value="SLC41 divalent cation transporters, integral membrane domain"/>
    <property type="match status" value="2"/>
</dbReference>
<dbReference type="InterPro" id="IPR006667">
    <property type="entry name" value="SLC41_membr_dom"/>
</dbReference>
<keyword evidence="8 9" id="KW-0472">Membrane</keyword>
<evidence type="ECO:0000256" key="7">
    <source>
        <dbReference type="ARBA" id="ARBA00023065"/>
    </source>
</evidence>
<name>A0A1V4QGK5_UNCW3</name>
<feature type="transmembrane region" description="Helical" evidence="9">
    <location>
        <begin position="335"/>
        <end position="363"/>
    </location>
</feature>
<dbReference type="InterPro" id="IPR036739">
    <property type="entry name" value="SLC41_membr_dom_sf"/>
</dbReference>
<feature type="transmembrane region" description="Helical" evidence="9">
    <location>
        <begin position="258"/>
        <end position="282"/>
    </location>
</feature>
<keyword evidence="3" id="KW-0813">Transport</keyword>
<organism evidence="11 12">
    <name type="scientific">candidate division WOR-3 bacterium 4484_100</name>
    <dbReference type="NCBI Taxonomy" id="1936077"/>
    <lineage>
        <taxon>Bacteria</taxon>
        <taxon>Bacteria division WOR-3</taxon>
    </lineage>
</organism>
<dbReference type="Pfam" id="PF01769">
    <property type="entry name" value="MgtE"/>
    <property type="match status" value="2"/>
</dbReference>
<dbReference type="PANTHER" id="PTHR16228">
    <property type="entry name" value="DIVALENT CATION TRANSPORTER SOLUTE CARRIER FAMILY 41"/>
    <property type="match status" value="1"/>
</dbReference>
<dbReference type="PANTHER" id="PTHR16228:SF7">
    <property type="entry name" value="SLC41A_MGTE INTEGRAL MEMBRANE DOMAIN-CONTAINING PROTEIN"/>
    <property type="match status" value="1"/>
</dbReference>
<evidence type="ECO:0000313" key="11">
    <source>
        <dbReference type="EMBL" id="OPX18141.1"/>
    </source>
</evidence>
<keyword evidence="4 9" id="KW-0812">Transmembrane</keyword>
<feature type="domain" description="SLC41A/MgtE integral membrane" evidence="10">
    <location>
        <begin position="264"/>
        <end position="393"/>
    </location>
</feature>
<keyword evidence="5" id="KW-0460">Magnesium</keyword>
<dbReference type="GO" id="GO:0016020">
    <property type="term" value="C:membrane"/>
    <property type="evidence" value="ECO:0007669"/>
    <property type="project" value="UniProtKB-SubCell"/>
</dbReference>
<keyword evidence="6 9" id="KW-1133">Transmembrane helix</keyword>
<accession>A0A1V4QGK5</accession>
<evidence type="ECO:0000256" key="8">
    <source>
        <dbReference type="ARBA" id="ARBA00023136"/>
    </source>
</evidence>
<protein>
    <recommendedName>
        <fullName evidence="10">SLC41A/MgtE integral membrane domain-containing protein</fullName>
    </recommendedName>
</protein>
<feature type="transmembrane region" description="Helical" evidence="9">
    <location>
        <begin position="169"/>
        <end position="190"/>
    </location>
</feature>
<dbReference type="Proteomes" id="UP000191663">
    <property type="component" value="Unassembled WGS sequence"/>
</dbReference>
<evidence type="ECO:0000256" key="3">
    <source>
        <dbReference type="ARBA" id="ARBA00022448"/>
    </source>
</evidence>
<evidence type="ECO:0000313" key="12">
    <source>
        <dbReference type="Proteomes" id="UP000191663"/>
    </source>
</evidence>
<feature type="transmembrane region" description="Helical" evidence="9">
    <location>
        <begin position="224"/>
        <end position="246"/>
    </location>
</feature>
<proteinExistence type="inferred from homology"/>
<dbReference type="InterPro" id="IPR045349">
    <property type="entry name" value="SLC41A1-3"/>
</dbReference>
<evidence type="ECO:0000256" key="9">
    <source>
        <dbReference type="SAM" id="Phobius"/>
    </source>
</evidence>
<keyword evidence="7" id="KW-0406">Ion transport</keyword>
<feature type="transmembrane region" description="Helical" evidence="9">
    <location>
        <begin position="46"/>
        <end position="72"/>
    </location>
</feature>
<evidence type="ECO:0000259" key="10">
    <source>
        <dbReference type="Pfam" id="PF01769"/>
    </source>
</evidence>